<organism evidence="9 10">
    <name type="scientific">Dentiscutata erythropus</name>
    <dbReference type="NCBI Taxonomy" id="1348616"/>
    <lineage>
        <taxon>Eukaryota</taxon>
        <taxon>Fungi</taxon>
        <taxon>Fungi incertae sedis</taxon>
        <taxon>Mucoromycota</taxon>
        <taxon>Glomeromycotina</taxon>
        <taxon>Glomeromycetes</taxon>
        <taxon>Diversisporales</taxon>
        <taxon>Gigasporaceae</taxon>
        <taxon>Dentiscutata</taxon>
    </lineage>
</organism>
<dbReference type="EMBL" id="CAJVPY010001752">
    <property type="protein sequence ID" value="CAG8535192.1"/>
    <property type="molecule type" value="Genomic_DNA"/>
</dbReference>
<gene>
    <name evidence="9" type="ORF">DERYTH_LOCUS4536</name>
</gene>
<feature type="domain" description="Trehalose synthase N-terminal" evidence="8">
    <location>
        <begin position="228"/>
        <end position="392"/>
    </location>
</feature>
<dbReference type="GO" id="GO:0016757">
    <property type="term" value="F:glycosyltransferase activity"/>
    <property type="evidence" value="ECO:0007669"/>
    <property type="project" value="UniProtKB-KW"/>
</dbReference>
<protein>
    <submittedName>
        <fullName evidence="9">25914_t:CDS:1</fullName>
    </submittedName>
</protein>
<comment type="caution">
    <text evidence="9">The sequence shown here is derived from an EMBL/GenBank/DDBJ whole genome shotgun (WGS) entry which is preliminary data.</text>
</comment>
<proteinExistence type="inferred from homology"/>
<dbReference type="PANTHER" id="PTHR47779:SF1">
    <property type="entry name" value="SYNTHASE (CCG-9), PUTATIVE (AFU_ORTHOLOGUE AFUA_3G12100)-RELATED"/>
    <property type="match status" value="1"/>
</dbReference>
<evidence type="ECO:0000256" key="4">
    <source>
        <dbReference type="ARBA" id="ARBA00022676"/>
    </source>
</evidence>
<dbReference type="AlphaFoldDB" id="A0A9N9AP55"/>
<keyword evidence="6" id="KW-0119">Carbohydrate metabolism</keyword>
<evidence type="ECO:0000256" key="3">
    <source>
        <dbReference type="ARBA" id="ARBA00022526"/>
    </source>
</evidence>
<evidence type="ECO:0000259" key="8">
    <source>
        <dbReference type="Pfam" id="PF21269"/>
    </source>
</evidence>
<evidence type="ECO:0000313" key="10">
    <source>
        <dbReference type="Proteomes" id="UP000789405"/>
    </source>
</evidence>
<evidence type="ECO:0000256" key="6">
    <source>
        <dbReference type="ARBA" id="ARBA00023277"/>
    </source>
</evidence>
<dbReference type="InterPro" id="IPR052078">
    <property type="entry name" value="Trehalose_Metab_GTase"/>
</dbReference>
<accession>A0A9N9AP55</accession>
<name>A0A9N9AP55_9GLOM</name>
<evidence type="ECO:0000256" key="2">
    <source>
        <dbReference type="ARBA" id="ARBA00011738"/>
    </source>
</evidence>
<comment type="similarity">
    <text evidence="1">Belongs to the glycosyltransferase group 1 family. Glycosyltransferase 4 subfamily.</text>
</comment>
<keyword evidence="5" id="KW-0808">Transferase</keyword>
<dbReference type="SUPFAM" id="SSF53756">
    <property type="entry name" value="UDP-Glycosyltransferase/glycogen phosphorylase"/>
    <property type="match status" value="1"/>
</dbReference>
<comment type="subunit">
    <text evidence="2">Homodimer.</text>
</comment>
<dbReference type="OrthoDB" id="937291at2759"/>
<keyword evidence="4" id="KW-0328">Glycosyltransferase</keyword>
<evidence type="ECO:0000256" key="5">
    <source>
        <dbReference type="ARBA" id="ARBA00022679"/>
    </source>
</evidence>
<evidence type="ECO:0000259" key="7">
    <source>
        <dbReference type="Pfam" id="PF00534"/>
    </source>
</evidence>
<keyword evidence="10" id="KW-1185">Reference proteome</keyword>
<dbReference type="Pfam" id="PF21269">
    <property type="entry name" value="TreT_GT1"/>
    <property type="match status" value="1"/>
</dbReference>
<dbReference type="InterPro" id="IPR049438">
    <property type="entry name" value="TreT_GT1"/>
</dbReference>
<reference evidence="9" key="1">
    <citation type="submission" date="2021-06" db="EMBL/GenBank/DDBJ databases">
        <authorList>
            <person name="Kallberg Y."/>
            <person name="Tangrot J."/>
            <person name="Rosling A."/>
        </authorList>
    </citation>
    <scope>NUCLEOTIDE SEQUENCE</scope>
    <source>
        <strain evidence="9">MA453B</strain>
    </source>
</reference>
<keyword evidence="3" id="KW-0313">Glucose metabolism</keyword>
<evidence type="ECO:0000256" key="1">
    <source>
        <dbReference type="ARBA" id="ARBA00009481"/>
    </source>
</evidence>
<dbReference type="PANTHER" id="PTHR47779">
    <property type="entry name" value="SYNTHASE (CCG-9), PUTATIVE (AFU_ORTHOLOGUE AFUA_3G12100)-RELATED"/>
    <property type="match status" value="1"/>
</dbReference>
<feature type="domain" description="Glycosyl transferase family 1" evidence="7">
    <location>
        <begin position="449"/>
        <end position="620"/>
    </location>
</feature>
<dbReference type="InterPro" id="IPR001296">
    <property type="entry name" value="Glyco_trans_1"/>
</dbReference>
<evidence type="ECO:0000313" key="9">
    <source>
        <dbReference type="EMBL" id="CAG8535192.1"/>
    </source>
</evidence>
<dbReference type="Pfam" id="PF00534">
    <property type="entry name" value="Glycos_transf_1"/>
    <property type="match status" value="1"/>
</dbReference>
<dbReference type="GO" id="GO:0006006">
    <property type="term" value="P:glucose metabolic process"/>
    <property type="evidence" value="ECO:0007669"/>
    <property type="project" value="UniProtKB-KW"/>
</dbReference>
<sequence>MPLFYATNRRTIESALPQAIYLGLEMDYNKETNEVEYSICTNDGNYSIDFEVSSIDVSDISKKESHKNVEYIERITKIIFEKILAYAKSQNYKIHAIGLGAHIKNRESTGQINGKNAKALLFEAQGLASKLWLEYDILPFIIGTRGRSIDERACSAVRKAVIWLCPQMPGSIPRISVGYRHEVEVDLNGMIKLVDLVHYENTVCPETWKILLQLVDQLKSKGIKASFFNATPQGGGVALMRHALIRLCRLLKLDIHWYVAKPRPEIFDITKRKFHNILQGVGPSDARLTQDDKDAFIAWSDNNVERFWDDEDGPIKTSDVIIIDDPQVCGIIPHIKKLNPTCKVIFRSHIESKLLCYAIKLIINNPTGPQAEVWDFLCGFISQADLFVSHPIANFVPDNVPSEKVVLLPASTDPLDGLNKELSELDLNYYKMVYNRLSIDQCGVVIDFNRPYIIQVARFDPSKGIPLVIESFKIFRDKLKKEGWPSEKMPSLIICGASSIDDPDGSPIFEQTCMLLQRPKYSDIADDVSVVRLPACDQIFNAMLRCARVALQLSTREGFEIKVTEALAKGVPVVAFKAGGIPLQIKHGETGFLVDIGDTAQVANHLFALFTNDELYKKMSFLGRSSLNEQYFTVFQTVNWLYLIDTLASIRWKNMTSKTNDVVIGNAKWVKDLWTEQFGLNNLGQNNMDSHL</sequence>
<dbReference type="Gene3D" id="3.40.50.2000">
    <property type="entry name" value="Glycogen Phosphorylase B"/>
    <property type="match status" value="2"/>
</dbReference>
<dbReference type="Proteomes" id="UP000789405">
    <property type="component" value="Unassembled WGS sequence"/>
</dbReference>